<accession>B3PKN6</accession>
<feature type="domain" description="Peptidase S11 D-Ala-D-Ala carboxypeptidase A C-terminal" evidence="16">
    <location>
        <begin position="295"/>
        <end position="385"/>
    </location>
</feature>
<keyword evidence="9" id="KW-0573">Peptidoglycan synthesis</keyword>
<reference evidence="17 18" key="1">
    <citation type="journal article" date="2008" name="J. Bacteriol.">
        <title>Insights into plant cell wall degradation from the genome sequence of the soil bacterium Cellvibrio japonicus.</title>
        <authorList>
            <person name="Deboy R.T."/>
            <person name="Mongodin E.F."/>
            <person name="Fouts D.E."/>
            <person name="Tailford L.E."/>
            <person name="Khouri H."/>
            <person name="Emerson J.B."/>
            <person name="Mohamoud Y."/>
            <person name="Watkins K."/>
            <person name="Henrissat B."/>
            <person name="Gilbert H.J."/>
            <person name="Nelson K.E."/>
        </authorList>
    </citation>
    <scope>NUCLEOTIDE SEQUENCE [LARGE SCALE GENOMIC DNA]</scope>
    <source>
        <strain evidence="17 18">Ueda107</strain>
    </source>
</reference>
<evidence type="ECO:0000256" key="8">
    <source>
        <dbReference type="ARBA" id="ARBA00022960"/>
    </source>
</evidence>
<keyword evidence="5" id="KW-0645">Protease</keyword>
<keyword evidence="4 17" id="KW-0121">Carboxypeptidase</keyword>
<dbReference type="Pfam" id="PF00768">
    <property type="entry name" value="Peptidase_S11"/>
    <property type="match status" value="1"/>
</dbReference>
<dbReference type="SMART" id="SM00936">
    <property type="entry name" value="PBP5_C"/>
    <property type="match status" value="1"/>
</dbReference>
<dbReference type="PANTHER" id="PTHR21581">
    <property type="entry name" value="D-ALANYL-D-ALANINE CARBOXYPEPTIDASE"/>
    <property type="match status" value="1"/>
</dbReference>
<dbReference type="GO" id="GO:0008360">
    <property type="term" value="P:regulation of cell shape"/>
    <property type="evidence" value="ECO:0007669"/>
    <property type="project" value="UniProtKB-KW"/>
</dbReference>
<evidence type="ECO:0000256" key="14">
    <source>
        <dbReference type="RuleBase" id="RU004016"/>
    </source>
</evidence>
<dbReference type="eggNOG" id="COG1686">
    <property type="taxonomic scope" value="Bacteria"/>
</dbReference>
<organism evidence="17 18">
    <name type="scientific">Cellvibrio japonicus (strain Ueda107)</name>
    <name type="common">Pseudomonas fluorescens subsp. cellulosa</name>
    <dbReference type="NCBI Taxonomy" id="498211"/>
    <lineage>
        <taxon>Bacteria</taxon>
        <taxon>Pseudomonadati</taxon>
        <taxon>Pseudomonadota</taxon>
        <taxon>Gammaproteobacteria</taxon>
        <taxon>Cellvibrionales</taxon>
        <taxon>Cellvibrionaceae</taxon>
        <taxon>Cellvibrio</taxon>
    </lineage>
</organism>
<feature type="active site" description="Acyl-ester intermediate" evidence="12">
    <location>
        <position position="83"/>
    </location>
</feature>
<comment type="similarity">
    <text evidence="2 14">Belongs to the peptidase S11 family.</text>
</comment>
<evidence type="ECO:0000256" key="10">
    <source>
        <dbReference type="ARBA" id="ARBA00023316"/>
    </source>
</evidence>
<proteinExistence type="inferred from homology"/>
<dbReference type="GO" id="GO:0006508">
    <property type="term" value="P:proteolysis"/>
    <property type="evidence" value="ECO:0007669"/>
    <property type="project" value="UniProtKB-KW"/>
</dbReference>
<evidence type="ECO:0000313" key="17">
    <source>
        <dbReference type="EMBL" id="ACE83966.1"/>
    </source>
</evidence>
<evidence type="ECO:0000256" key="5">
    <source>
        <dbReference type="ARBA" id="ARBA00022670"/>
    </source>
</evidence>
<dbReference type="InterPro" id="IPR018044">
    <property type="entry name" value="Peptidase_S11"/>
</dbReference>
<dbReference type="Pfam" id="PF07943">
    <property type="entry name" value="PBP5_C"/>
    <property type="match status" value="1"/>
</dbReference>
<dbReference type="InterPro" id="IPR037167">
    <property type="entry name" value="Peptidase_S11_C_sf"/>
</dbReference>
<dbReference type="InterPro" id="IPR012338">
    <property type="entry name" value="Beta-lactam/transpept-like"/>
</dbReference>
<keyword evidence="7" id="KW-0378">Hydrolase</keyword>
<dbReference type="STRING" id="498211.CJA_0793"/>
<evidence type="ECO:0000256" key="7">
    <source>
        <dbReference type="ARBA" id="ARBA00022801"/>
    </source>
</evidence>
<dbReference type="UniPathway" id="UPA00219"/>
<dbReference type="RefSeq" id="WP_012486454.1">
    <property type="nucleotide sequence ID" value="NC_010995.1"/>
</dbReference>
<name>B3PKN6_CELJU</name>
<evidence type="ECO:0000256" key="2">
    <source>
        <dbReference type="ARBA" id="ARBA00007164"/>
    </source>
</evidence>
<dbReference type="SUPFAM" id="SSF56601">
    <property type="entry name" value="beta-lactamase/transpeptidase-like"/>
    <property type="match status" value="1"/>
</dbReference>
<comment type="catalytic activity">
    <reaction evidence="11">
        <text>Preferential cleavage: (Ac)2-L-Lys-D-Ala-|-D-Ala. Also transpeptidation of peptidyl-alanyl moieties that are N-acyl substituents of D-alanine.</text>
        <dbReference type="EC" id="3.4.16.4"/>
    </reaction>
</comment>
<evidence type="ECO:0000256" key="3">
    <source>
        <dbReference type="ARBA" id="ARBA00012448"/>
    </source>
</evidence>
<feature type="signal peptide" evidence="15">
    <location>
        <begin position="1"/>
        <end position="19"/>
    </location>
</feature>
<keyword evidence="18" id="KW-1185">Reference proteome</keyword>
<evidence type="ECO:0000256" key="1">
    <source>
        <dbReference type="ARBA" id="ARBA00004752"/>
    </source>
</evidence>
<dbReference type="PANTHER" id="PTHR21581:SF6">
    <property type="entry name" value="TRAFFICKING PROTEIN PARTICLE COMPLEX SUBUNIT 12"/>
    <property type="match status" value="1"/>
</dbReference>
<dbReference type="AlphaFoldDB" id="B3PKN6"/>
<dbReference type="HOGENOM" id="CLU_027070_8_1_6"/>
<evidence type="ECO:0000256" key="6">
    <source>
        <dbReference type="ARBA" id="ARBA00022729"/>
    </source>
</evidence>
<keyword evidence="8" id="KW-0133">Cell shape</keyword>
<dbReference type="EC" id="3.4.16.4" evidence="3"/>
<dbReference type="GO" id="GO:0009252">
    <property type="term" value="P:peptidoglycan biosynthetic process"/>
    <property type="evidence" value="ECO:0007669"/>
    <property type="project" value="UniProtKB-UniPathway"/>
</dbReference>
<keyword evidence="6 15" id="KW-0732">Signal</keyword>
<evidence type="ECO:0000256" key="13">
    <source>
        <dbReference type="PIRSR" id="PIRSR618044-2"/>
    </source>
</evidence>
<evidence type="ECO:0000313" key="18">
    <source>
        <dbReference type="Proteomes" id="UP000001036"/>
    </source>
</evidence>
<evidence type="ECO:0000256" key="4">
    <source>
        <dbReference type="ARBA" id="ARBA00022645"/>
    </source>
</evidence>
<feature type="binding site" evidence="13">
    <location>
        <position position="245"/>
    </location>
    <ligand>
        <name>substrate</name>
    </ligand>
</feature>
<dbReference type="KEGG" id="cja:CJA_0793"/>
<dbReference type="EMBL" id="CP000934">
    <property type="protein sequence ID" value="ACE83966.1"/>
    <property type="molecule type" value="Genomic_DNA"/>
</dbReference>
<evidence type="ECO:0000256" key="12">
    <source>
        <dbReference type="PIRSR" id="PIRSR618044-1"/>
    </source>
</evidence>
<dbReference type="InterPro" id="IPR001967">
    <property type="entry name" value="Peptidase_S11_N"/>
</dbReference>
<dbReference type="Proteomes" id="UP000001036">
    <property type="component" value="Chromosome"/>
</dbReference>
<evidence type="ECO:0000256" key="9">
    <source>
        <dbReference type="ARBA" id="ARBA00022984"/>
    </source>
</evidence>
<keyword evidence="10" id="KW-0961">Cell wall biogenesis/degradation</keyword>
<comment type="pathway">
    <text evidence="1">Cell wall biogenesis; peptidoglycan biosynthesis.</text>
</comment>
<evidence type="ECO:0000256" key="15">
    <source>
        <dbReference type="SAM" id="SignalP"/>
    </source>
</evidence>
<feature type="chain" id="PRO_5002794064" description="serine-type D-Ala-D-Ala carboxypeptidase" evidence="15">
    <location>
        <begin position="20"/>
        <end position="405"/>
    </location>
</feature>
<feature type="active site" description="Proton acceptor" evidence="12">
    <location>
        <position position="86"/>
    </location>
</feature>
<dbReference type="Gene3D" id="2.60.410.10">
    <property type="entry name" value="D-Ala-D-Ala carboxypeptidase, C-terminal domain"/>
    <property type="match status" value="1"/>
</dbReference>
<dbReference type="InterPro" id="IPR012907">
    <property type="entry name" value="Peptidase_S11_C"/>
</dbReference>
<evidence type="ECO:0000256" key="11">
    <source>
        <dbReference type="ARBA" id="ARBA00034000"/>
    </source>
</evidence>
<sequence length="405" mass="44311">MVRKILLAAALLATTSAFAQVPSNTLPTSTLPTPNPTAAPVPAQPVAIPQAPQLAATGYILVDATTGSIIAEFNAEQKLPPASLTKMMSSYLIVDELEKGRYQEQTLVPISVKAWQMGGSRMFVKEGTQVPLIDLLRGVIIQSGNDATVALAEYHSGNEDAFVDRMNQKAAELGMVNTHFENSSGWPAEGHLTTAKDLAILARAIINDHPIYYPLHAEKYFVYNDIRQRNRNELLFRDETVDGLKTGHTEEAGYCLVASSKRENTRLIAVVMGTANEKARAAETQKLLAYGFRYFQTTTLYQAGQELSKQRVWAGKTDEVTLGLANAITLTLPKGREQGLQAKMHVNETIKAPLQVGQELGNLTIELDGQLIVNSPIVALNPVEQAGFFARVWDSIKLFFRGLFS</sequence>
<dbReference type="OrthoDB" id="9795979at2"/>
<gene>
    <name evidence="17" type="ordered locus">CJA_0793</name>
</gene>
<dbReference type="PRINTS" id="PR00725">
    <property type="entry name" value="DADACBPTASE1"/>
</dbReference>
<dbReference type="GO" id="GO:0071555">
    <property type="term" value="P:cell wall organization"/>
    <property type="evidence" value="ECO:0007669"/>
    <property type="project" value="UniProtKB-KW"/>
</dbReference>
<feature type="active site" evidence="12">
    <location>
        <position position="143"/>
    </location>
</feature>
<dbReference type="GO" id="GO:0009002">
    <property type="term" value="F:serine-type D-Ala-D-Ala carboxypeptidase activity"/>
    <property type="evidence" value="ECO:0007669"/>
    <property type="project" value="UniProtKB-EC"/>
</dbReference>
<evidence type="ECO:0000259" key="16">
    <source>
        <dbReference type="SMART" id="SM00936"/>
    </source>
</evidence>
<protein>
    <recommendedName>
        <fullName evidence="3">serine-type D-Ala-D-Ala carboxypeptidase</fullName>
        <ecNumber evidence="3">3.4.16.4</ecNumber>
    </recommendedName>
</protein>
<dbReference type="Gene3D" id="3.40.710.10">
    <property type="entry name" value="DD-peptidase/beta-lactamase superfamily"/>
    <property type="match status" value="1"/>
</dbReference>